<dbReference type="Gene3D" id="3.40.50.300">
    <property type="entry name" value="P-loop containing nucleotide triphosphate hydrolases"/>
    <property type="match status" value="2"/>
</dbReference>
<dbReference type="CDD" id="cd11860">
    <property type="entry name" value="SH3_DLG5"/>
    <property type="match status" value="1"/>
</dbReference>
<dbReference type="Pfam" id="PF00625">
    <property type="entry name" value="Guanylate_kin"/>
    <property type="match status" value="1"/>
</dbReference>
<keyword evidence="3" id="KW-1185">Reference proteome</keyword>
<dbReference type="PANTHER" id="PTHR46360">
    <property type="entry name" value="DISKS LARGE HOMOLOG 5"/>
    <property type="match status" value="1"/>
</dbReference>
<proteinExistence type="predicted"/>
<dbReference type="PANTHER" id="PTHR46360:SF1">
    <property type="entry name" value="DISKS LARGE HOMOLOG 5"/>
    <property type="match status" value="1"/>
</dbReference>
<dbReference type="SUPFAM" id="SSF52540">
    <property type="entry name" value="P-loop containing nucleoside triphosphate hydrolases"/>
    <property type="match status" value="1"/>
</dbReference>
<feature type="domain" description="Guanylate kinase-like" evidence="2">
    <location>
        <begin position="195"/>
        <end position="285"/>
    </location>
</feature>
<accession>A0ABM0M1Q0</accession>
<dbReference type="PROSITE" id="PS50052">
    <property type="entry name" value="GUANYLATE_KINASE_2"/>
    <property type="match status" value="1"/>
</dbReference>
<organism evidence="3 4">
    <name type="scientific">Saccoglossus kowalevskii</name>
    <name type="common">Acorn worm</name>
    <dbReference type="NCBI Taxonomy" id="10224"/>
    <lineage>
        <taxon>Eukaryota</taxon>
        <taxon>Metazoa</taxon>
        <taxon>Hemichordata</taxon>
        <taxon>Enteropneusta</taxon>
        <taxon>Harrimaniidae</taxon>
        <taxon>Saccoglossus</taxon>
    </lineage>
</organism>
<dbReference type="InterPro" id="IPR027417">
    <property type="entry name" value="P-loop_NTPase"/>
</dbReference>
<dbReference type="GeneID" id="102805569"/>
<feature type="compositionally biased region" description="Low complexity" evidence="1">
    <location>
        <begin position="94"/>
        <end position="106"/>
    </location>
</feature>
<dbReference type="InterPro" id="IPR008145">
    <property type="entry name" value="GK/Ca_channel_bsu"/>
</dbReference>
<feature type="compositionally biased region" description="Basic residues" evidence="1">
    <location>
        <begin position="107"/>
        <end position="117"/>
    </location>
</feature>
<protein>
    <submittedName>
        <fullName evidence="4">Disks large homolog 5-like</fullName>
    </submittedName>
</protein>
<dbReference type="RefSeq" id="XP_006813941.1">
    <property type="nucleotide sequence ID" value="XM_006813878.1"/>
</dbReference>
<dbReference type="Gene3D" id="2.30.30.40">
    <property type="entry name" value="SH3 Domains"/>
    <property type="match status" value="1"/>
</dbReference>
<reference evidence="4" key="1">
    <citation type="submission" date="2025-08" db="UniProtKB">
        <authorList>
            <consortium name="RefSeq"/>
        </authorList>
    </citation>
    <scope>IDENTIFICATION</scope>
    <source>
        <tissue evidence="4">Testes</tissue>
    </source>
</reference>
<dbReference type="InterPro" id="IPR035537">
    <property type="entry name" value="DLG5_SH3"/>
</dbReference>
<gene>
    <name evidence="4" type="primary">LOC102805569</name>
</gene>
<evidence type="ECO:0000313" key="4">
    <source>
        <dbReference type="RefSeq" id="XP_006813941.1"/>
    </source>
</evidence>
<dbReference type="InterPro" id="IPR008144">
    <property type="entry name" value="Guanylate_kin-like_dom"/>
</dbReference>
<evidence type="ECO:0000259" key="2">
    <source>
        <dbReference type="PROSITE" id="PS50052"/>
    </source>
</evidence>
<feature type="region of interest" description="Disordered" evidence="1">
    <location>
        <begin position="93"/>
        <end position="132"/>
    </location>
</feature>
<feature type="non-terminal residue" evidence="4">
    <location>
        <position position="1"/>
    </location>
</feature>
<evidence type="ECO:0000256" key="1">
    <source>
        <dbReference type="SAM" id="MobiDB-lite"/>
    </source>
</evidence>
<evidence type="ECO:0000313" key="3">
    <source>
        <dbReference type="Proteomes" id="UP000694865"/>
    </source>
</evidence>
<dbReference type="Proteomes" id="UP000694865">
    <property type="component" value="Unplaced"/>
</dbReference>
<dbReference type="InterPro" id="IPR053004">
    <property type="entry name" value="MAGUK_Signaling_Regulators"/>
</dbReference>
<name>A0ABM0M1Q0_SACKO</name>
<sequence>FIKIKSVPCDAFYIKSQIDRVAEIDGELSIRKDNILFVDDTMFKGILGVWRAWTVDSVGHKRECGQLPSKFMLEQEIMRKRSINDGLAEDELRNASSRRGSASARRSFFRRKKHQRNNSKDSRELSSVDGTSGDSVPIQEDFIIPTYQRVERLDYKVKRPVLLIGAFVDPVIEKLVLESPNKFCRCIPGELRDCHCILDVCPSSIERLHRYHFYPIVIFMKHKSAKQIKEQKDPRFLTEKLTMKQAKEIFENTTRIENEYRHLFTAVVHGPSLARLCCRIKQVVDQEQAKILWVPTSKSL</sequence>